<feature type="transmembrane region" description="Helical" evidence="2">
    <location>
        <begin position="144"/>
        <end position="166"/>
    </location>
</feature>
<feature type="compositionally biased region" description="Low complexity" evidence="1">
    <location>
        <begin position="271"/>
        <end position="282"/>
    </location>
</feature>
<evidence type="ECO:0000256" key="1">
    <source>
        <dbReference type="SAM" id="MobiDB-lite"/>
    </source>
</evidence>
<evidence type="ECO:0000313" key="5">
    <source>
        <dbReference type="Proteomes" id="UP001307889"/>
    </source>
</evidence>
<keyword evidence="2" id="KW-0812">Transmembrane</keyword>
<protein>
    <recommendedName>
        <fullName evidence="6">EB domain-containing protein</fullName>
    </recommendedName>
</protein>
<evidence type="ECO:0000256" key="3">
    <source>
        <dbReference type="SAM" id="SignalP"/>
    </source>
</evidence>
<evidence type="ECO:0008006" key="6">
    <source>
        <dbReference type="Google" id="ProtNLM"/>
    </source>
</evidence>
<feature type="signal peptide" evidence="3">
    <location>
        <begin position="1"/>
        <end position="15"/>
    </location>
</feature>
<dbReference type="EMBL" id="AP028916">
    <property type="protein sequence ID" value="BES97518.1"/>
    <property type="molecule type" value="Genomic_DNA"/>
</dbReference>
<evidence type="ECO:0000313" key="4">
    <source>
        <dbReference type="EMBL" id="BES97518.1"/>
    </source>
</evidence>
<keyword evidence="2" id="KW-1133">Transmembrane helix</keyword>
<proteinExistence type="predicted"/>
<feature type="region of interest" description="Disordered" evidence="1">
    <location>
        <begin position="265"/>
        <end position="397"/>
    </location>
</feature>
<feature type="chain" id="PRO_5046963184" description="EB domain-containing protein" evidence="3">
    <location>
        <begin position="16"/>
        <end position="397"/>
    </location>
</feature>
<reference evidence="4 5" key="1">
    <citation type="submission" date="2023-09" db="EMBL/GenBank/DDBJ databases">
        <title>Nesidiocoris tenuis whole genome shotgun sequence.</title>
        <authorList>
            <person name="Shibata T."/>
            <person name="Shimoda M."/>
            <person name="Kobayashi T."/>
            <person name="Uehara T."/>
        </authorList>
    </citation>
    <scope>NUCLEOTIDE SEQUENCE [LARGE SCALE GENOMIC DNA]</scope>
    <source>
        <strain evidence="4 5">Japan</strain>
    </source>
</reference>
<keyword evidence="2" id="KW-0472">Membrane</keyword>
<evidence type="ECO:0000256" key="2">
    <source>
        <dbReference type="SAM" id="Phobius"/>
    </source>
</evidence>
<dbReference type="Proteomes" id="UP001307889">
    <property type="component" value="Chromosome 8"/>
</dbReference>
<keyword evidence="5" id="KW-1185">Reference proteome</keyword>
<name>A0ABN7AZW5_9HEMI</name>
<keyword evidence="3" id="KW-0732">Signal</keyword>
<feature type="compositionally biased region" description="Polar residues" evidence="1">
    <location>
        <begin position="306"/>
        <end position="317"/>
    </location>
</feature>
<feature type="compositionally biased region" description="Basic and acidic residues" evidence="1">
    <location>
        <begin position="329"/>
        <end position="339"/>
    </location>
</feature>
<gene>
    <name evidence="4" type="ORF">NTJ_10332</name>
</gene>
<sequence>MLTTVLVASVLAVSAQTDYYTDMDQDEMDNTTVLGDYLGGPCEDSCNSEMVNVVCHSETRICECVRGYPVRLGQRGCAKPTGIGDQCYYRQTCVFVDQNADCVQVSHNAICQCREGYHTVTIPRPKKVFCSEDLVVIATDLSTLLGVATGLMILTGLICFTLKLFVGGRPRRYANSNLAPPILFAQSEALAASSRNGELSFRDEQIEQLSYAMCSPKGMSGVSVLRGGCTRGSRGVLMPSSRAGAARAAAILLISCHLSPSHGNHIRRASVHSSTSSTKSFSARQFERERENRLLAKARNRERDGTTPSPSPRSTENLLDDPLPSDSWPRTDDEGRESDAFTPDVLEKGIGGSMAHIDDPQAMAEDNTEPLPSSPPSYEDSEKQVQQANLGPLGPLS</sequence>
<accession>A0ABN7AZW5</accession>
<feature type="compositionally biased region" description="Basic and acidic residues" evidence="1">
    <location>
        <begin position="285"/>
        <end position="305"/>
    </location>
</feature>
<organism evidence="4 5">
    <name type="scientific">Nesidiocoris tenuis</name>
    <dbReference type="NCBI Taxonomy" id="355587"/>
    <lineage>
        <taxon>Eukaryota</taxon>
        <taxon>Metazoa</taxon>
        <taxon>Ecdysozoa</taxon>
        <taxon>Arthropoda</taxon>
        <taxon>Hexapoda</taxon>
        <taxon>Insecta</taxon>
        <taxon>Pterygota</taxon>
        <taxon>Neoptera</taxon>
        <taxon>Paraneoptera</taxon>
        <taxon>Hemiptera</taxon>
        <taxon>Heteroptera</taxon>
        <taxon>Panheteroptera</taxon>
        <taxon>Cimicomorpha</taxon>
        <taxon>Miridae</taxon>
        <taxon>Dicyphina</taxon>
        <taxon>Nesidiocoris</taxon>
    </lineage>
</organism>